<reference evidence="7 8" key="1">
    <citation type="submission" date="2019-09" db="EMBL/GenBank/DDBJ databases">
        <title>YIM 132548 draft genome.</title>
        <authorList>
            <person name="Jiang L."/>
        </authorList>
    </citation>
    <scope>NUCLEOTIDE SEQUENCE [LARGE SCALE GENOMIC DNA]</scope>
    <source>
        <strain evidence="7 8">YIM 132548</strain>
    </source>
</reference>
<dbReference type="EMBL" id="VZZJ01000005">
    <property type="protein sequence ID" value="KAB1074381.1"/>
    <property type="molecule type" value="Genomic_DNA"/>
</dbReference>
<keyword evidence="1" id="KW-0001">2Fe-2S</keyword>
<sequence>MSGKPISAARRVPDPIPPTGPDRGIGGEAVWTRVAVLAAFAAGPIVPVRAAGQALLLVRDGDRVFAVERACPHEGADLAGGRCAGGRLLCPHHRASFALADGAVSPGWSFRRLRTYPVRLVGDAVWVAAGQGAS</sequence>
<keyword evidence="2" id="KW-0479">Metal-binding</keyword>
<name>A0A6N6MSX0_9HYPH</name>
<comment type="caution">
    <text evidence="7">The sequence shown here is derived from an EMBL/GenBank/DDBJ whole genome shotgun (WGS) entry which is preliminary data.</text>
</comment>
<evidence type="ECO:0000313" key="8">
    <source>
        <dbReference type="Proteomes" id="UP000441523"/>
    </source>
</evidence>
<keyword evidence="3" id="KW-0408">Iron</keyword>
<dbReference type="PROSITE" id="PS51296">
    <property type="entry name" value="RIESKE"/>
    <property type="match status" value="1"/>
</dbReference>
<dbReference type="SUPFAM" id="SSF50022">
    <property type="entry name" value="ISP domain"/>
    <property type="match status" value="1"/>
</dbReference>
<evidence type="ECO:0000256" key="5">
    <source>
        <dbReference type="SAM" id="MobiDB-lite"/>
    </source>
</evidence>
<dbReference type="AlphaFoldDB" id="A0A6N6MSX0"/>
<dbReference type="Proteomes" id="UP000441523">
    <property type="component" value="Unassembled WGS sequence"/>
</dbReference>
<dbReference type="GO" id="GO:0051537">
    <property type="term" value="F:2 iron, 2 sulfur cluster binding"/>
    <property type="evidence" value="ECO:0007669"/>
    <property type="project" value="UniProtKB-KW"/>
</dbReference>
<evidence type="ECO:0000259" key="6">
    <source>
        <dbReference type="PROSITE" id="PS51296"/>
    </source>
</evidence>
<evidence type="ECO:0000256" key="4">
    <source>
        <dbReference type="ARBA" id="ARBA00023014"/>
    </source>
</evidence>
<evidence type="ECO:0000256" key="1">
    <source>
        <dbReference type="ARBA" id="ARBA00022714"/>
    </source>
</evidence>
<keyword evidence="4" id="KW-0411">Iron-sulfur</keyword>
<gene>
    <name evidence="7" type="ORF">F6X51_08405</name>
</gene>
<dbReference type="GO" id="GO:0046872">
    <property type="term" value="F:metal ion binding"/>
    <property type="evidence" value="ECO:0007669"/>
    <property type="project" value="UniProtKB-KW"/>
</dbReference>
<organism evidence="7 8">
    <name type="scientific">Methylobacterium planeticum</name>
    <dbReference type="NCBI Taxonomy" id="2615211"/>
    <lineage>
        <taxon>Bacteria</taxon>
        <taxon>Pseudomonadati</taxon>
        <taxon>Pseudomonadota</taxon>
        <taxon>Alphaproteobacteria</taxon>
        <taxon>Hyphomicrobiales</taxon>
        <taxon>Methylobacteriaceae</taxon>
        <taxon>Methylobacterium</taxon>
    </lineage>
</organism>
<dbReference type="InterPro" id="IPR017941">
    <property type="entry name" value="Rieske_2Fe-2S"/>
</dbReference>
<proteinExistence type="predicted"/>
<feature type="domain" description="Rieske" evidence="6">
    <location>
        <begin position="32"/>
        <end position="127"/>
    </location>
</feature>
<keyword evidence="8" id="KW-1185">Reference proteome</keyword>
<dbReference type="InterPro" id="IPR036922">
    <property type="entry name" value="Rieske_2Fe-2S_sf"/>
</dbReference>
<feature type="region of interest" description="Disordered" evidence="5">
    <location>
        <begin position="1"/>
        <end position="24"/>
    </location>
</feature>
<dbReference type="Pfam" id="PF00355">
    <property type="entry name" value="Rieske"/>
    <property type="match status" value="1"/>
</dbReference>
<evidence type="ECO:0000256" key="3">
    <source>
        <dbReference type="ARBA" id="ARBA00023004"/>
    </source>
</evidence>
<accession>A0A6N6MSX0</accession>
<dbReference type="Gene3D" id="2.102.10.10">
    <property type="entry name" value="Rieske [2Fe-2S] iron-sulphur domain"/>
    <property type="match status" value="1"/>
</dbReference>
<evidence type="ECO:0000313" key="7">
    <source>
        <dbReference type="EMBL" id="KAB1074381.1"/>
    </source>
</evidence>
<protein>
    <submittedName>
        <fullName evidence="7">Rieske 2Fe-2S domain-containing protein</fullName>
    </submittedName>
</protein>
<evidence type="ECO:0000256" key="2">
    <source>
        <dbReference type="ARBA" id="ARBA00022723"/>
    </source>
</evidence>